<protein>
    <recommendedName>
        <fullName evidence="4">F-box domain-containing protein</fullName>
    </recommendedName>
</protein>
<gene>
    <name evidence="2" type="ORF">BMF94_0763</name>
</gene>
<proteinExistence type="predicted"/>
<evidence type="ECO:0000313" key="2">
    <source>
        <dbReference type="EMBL" id="POY76040.1"/>
    </source>
</evidence>
<dbReference type="OrthoDB" id="2522283at2759"/>
<evidence type="ECO:0000313" key="3">
    <source>
        <dbReference type="Proteomes" id="UP000237144"/>
    </source>
</evidence>
<dbReference type="SUPFAM" id="SSF52047">
    <property type="entry name" value="RNI-like"/>
    <property type="match status" value="1"/>
</dbReference>
<keyword evidence="3" id="KW-1185">Reference proteome</keyword>
<sequence>MAMATGTDLTAAPPAPQSKPRGPEEAPFVPGSYPLGGEGGEGGETTLASNGAQASRDDERKARAALTLPDELLVLVMRKLDELGGPERELKDCSLVCKAWSGPAQRVLFGRSLPVYEAEAARRLRSLLQSRTDLRAAAKTMDLATPLEQNTVSVYFRRAAALLRDAPFVENLTFLHVGLSDKIRIRFYSALRVLPVETLTSYASHWPPLRGNHVVDGHADVRELSRLLCGYRSLKTLSLSGFSSYPGQLDPAACPSHALPTYYLRELHIYSCSLSDSTLFWLLGNSRSTLRKLDLGSCYGLTAETLSAALTLVGSAIEDLTIAMDLEDLSTIAGVRPLETSLLQQMSRLRRIHISTDQIFPPSVLLDLVLLPKIEDISLAYPTFELGQVKQAAEALPPATTLRKLYLDAWETPDLWTDTDRWSVSRAFEGIGVELLLNGLTKEDVERAWYGENLGDAWALLEGEEPVCTLSGELTKLDLRV</sequence>
<dbReference type="AlphaFoldDB" id="A0A2S5BGZ1"/>
<name>A0A2S5BGZ1_9BASI</name>
<feature type="compositionally biased region" description="Gly residues" evidence="1">
    <location>
        <begin position="34"/>
        <end position="43"/>
    </location>
</feature>
<evidence type="ECO:0000256" key="1">
    <source>
        <dbReference type="SAM" id="MobiDB-lite"/>
    </source>
</evidence>
<dbReference type="Gene3D" id="3.80.10.10">
    <property type="entry name" value="Ribonuclease Inhibitor"/>
    <property type="match status" value="1"/>
</dbReference>
<accession>A0A2S5BGZ1</accession>
<dbReference type="Proteomes" id="UP000237144">
    <property type="component" value="Unassembled WGS sequence"/>
</dbReference>
<dbReference type="EMBL" id="PJQD01000008">
    <property type="protein sequence ID" value="POY76040.1"/>
    <property type="molecule type" value="Genomic_DNA"/>
</dbReference>
<reference evidence="2 3" key="1">
    <citation type="journal article" date="2018" name="Front. Microbiol.">
        <title>Prospects for Fungal Bioremediation of Acidic Radioactive Waste Sites: Characterization and Genome Sequence of Rhodotorula taiwanensis MD1149.</title>
        <authorList>
            <person name="Tkavc R."/>
            <person name="Matrosova V.Y."/>
            <person name="Grichenko O.E."/>
            <person name="Gostincar C."/>
            <person name="Volpe R.P."/>
            <person name="Klimenkova P."/>
            <person name="Gaidamakova E.K."/>
            <person name="Zhou C.E."/>
            <person name="Stewart B.J."/>
            <person name="Lyman M.G."/>
            <person name="Malfatti S.A."/>
            <person name="Rubinfeld B."/>
            <person name="Courtot M."/>
            <person name="Singh J."/>
            <person name="Dalgard C.L."/>
            <person name="Hamilton T."/>
            <person name="Frey K.G."/>
            <person name="Gunde-Cimerman N."/>
            <person name="Dugan L."/>
            <person name="Daly M.J."/>
        </authorList>
    </citation>
    <scope>NUCLEOTIDE SEQUENCE [LARGE SCALE GENOMIC DNA]</scope>
    <source>
        <strain evidence="2 3">MD1149</strain>
    </source>
</reference>
<organism evidence="2 3">
    <name type="scientific">Rhodotorula taiwanensis</name>
    <dbReference type="NCBI Taxonomy" id="741276"/>
    <lineage>
        <taxon>Eukaryota</taxon>
        <taxon>Fungi</taxon>
        <taxon>Dikarya</taxon>
        <taxon>Basidiomycota</taxon>
        <taxon>Pucciniomycotina</taxon>
        <taxon>Microbotryomycetes</taxon>
        <taxon>Sporidiobolales</taxon>
        <taxon>Sporidiobolaceae</taxon>
        <taxon>Rhodotorula</taxon>
    </lineage>
</organism>
<dbReference type="STRING" id="741276.A0A2S5BGZ1"/>
<feature type="region of interest" description="Disordered" evidence="1">
    <location>
        <begin position="1"/>
        <end position="61"/>
    </location>
</feature>
<dbReference type="InterPro" id="IPR032675">
    <property type="entry name" value="LRR_dom_sf"/>
</dbReference>
<comment type="caution">
    <text evidence="2">The sequence shown here is derived from an EMBL/GenBank/DDBJ whole genome shotgun (WGS) entry which is preliminary data.</text>
</comment>
<evidence type="ECO:0008006" key="4">
    <source>
        <dbReference type="Google" id="ProtNLM"/>
    </source>
</evidence>